<comment type="caution">
    <text evidence="6">The sequence shown here is derived from an EMBL/GenBank/DDBJ whole genome shotgun (WGS) entry which is preliminary data.</text>
</comment>
<comment type="similarity">
    <text evidence="2">Belongs to the flagella basal body rod proteins family.</text>
</comment>
<sequence length="130" mass="14513">MAEPVSPLRLSASGMQAQAERLRRVAENVANADTPGYRRKLVAFEEAVEFGRPSGAVEVSKTILDRTELPRIYDPSHPMADEQGYYLGSNVNLVIEIADSREAGRSYEANLKMFEQTRQMGASLLDILRR</sequence>
<keyword evidence="7" id="KW-1185">Reference proteome</keyword>
<evidence type="ECO:0000313" key="6">
    <source>
        <dbReference type="EMBL" id="MCT4333240.1"/>
    </source>
</evidence>
<dbReference type="EMBL" id="JANAVZ010000005">
    <property type="protein sequence ID" value="MCT4333240.1"/>
    <property type="molecule type" value="Genomic_DNA"/>
</dbReference>
<name>A0ABT2K9N3_9RHOB</name>
<dbReference type="PANTHER" id="PTHR30435">
    <property type="entry name" value="FLAGELLAR PROTEIN"/>
    <property type="match status" value="1"/>
</dbReference>
<dbReference type="Proteomes" id="UP001320702">
    <property type="component" value="Unassembled WGS sequence"/>
</dbReference>
<dbReference type="RefSeq" id="WP_260277128.1">
    <property type="nucleotide sequence ID" value="NZ_JANAVZ010000005.1"/>
</dbReference>
<dbReference type="InterPro" id="IPR001444">
    <property type="entry name" value="Flag_bb_rod_N"/>
</dbReference>
<dbReference type="NCBIfam" id="NF009275">
    <property type="entry name" value="PRK12632.1"/>
    <property type="match status" value="1"/>
</dbReference>
<evidence type="ECO:0000259" key="5">
    <source>
        <dbReference type="Pfam" id="PF06429"/>
    </source>
</evidence>
<gene>
    <name evidence="6" type="primary">flgC</name>
    <name evidence="6" type="ORF">MU516_10220</name>
</gene>
<feature type="domain" description="Flagellar basal-body/hook protein C-terminal" evidence="5">
    <location>
        <begin position="83"/>
        <end position="126"/>
    </location>
</feature>
<comment type="subcellular location">
    <subcellularLocation>
        <location evidence="1">Bacterial flagellum basal body</location>
    </subcellularLocation>
</comment>
<dbReference type="Pfam" id="PF06429">
    <property type="entry name" value="Flg_bbr_C"/>
    <property type="match status" value="1"/>
</dbReference>
<protein>
    <submittedName>
        <fullName evidence="6">Flagellar basal body rod protein FlgC</fullName>
    </submittedName>
</protein>
<dbReference type="InterPro" id="IPR010930">
    <property type="entry name" value="Flg_bb/hook_C_dom"/>
</dbReference>
<keyword evidence="6" id="KW-0966">Cell projection</keyword>
<feature type="domain" description="Flagellar basal body rod protein N-terminal" evidence="4">
    <location>
        <begin position="8"/>
        <end position="38"/>
    </location>
</feature>
<reference evidence="6 7" key="1">
    <citation type="submission" date="2022-04" db="EMBL/GenBank/DDBJ databases">
        <title>Paracoccus sp. YLB-12 draft genome sequence.</title>
        <authorList>
            <person name="Yu L."/>
        </authorList>
    </citation>
    <scope>NUCLEOTIDE SEQUENCE [LARGE SCALE GENOMIC DNA]</scope>
    <source>
        <strain evidence="6 7">YLB-12</strain>
    </source>
</reference>
<dbReference type="PANTHER" id="PTHR30435:SF19">
    <property type="entry name" value="FLAGELLAR BASAL-BODY ROD PROTEIN FLGG"/>
    <property type="match status" value="1"/>
</dbReference>
<keyword evidence="3" id="KW-0975">Bacterial flagellum</keyword>
<evidence type="ECO:0000256" key="1">
    <source>
        <dbReference type="ARBA" id="ARBA00004117"/>
    </source>
</evidence>
<evidence type="ECO:0000256" key="2">
    <source>
        <dbReference type="ARBA" id="ARBA00009677"/>
    </source>
</evidence>
<organism evidence="6 7">
    <name type="scientific">Paracoccus maritimus</name>
    <dbReference type="NCBI Taxonomy" id="2933292"/>
    <lineage>
        <taxon>Bacteria</taxon>
        <taxon>Pseudomonadati</taxon>
        <taxon>Pseudomonadota</taxon>
        <taxon>Alphaproteobacteria</taxon>
        <taxon>Rhodobacterales</taxon>
        <taxon>Paracoccaceae</taxon>
        <taxon>Paracoccus</taxon>
    </lineage>
</organism>
<dbReference type="Pfam" id="PF00460">
    <property type="entry name" value="Flg_bb_rod"/>
    <property type="match status" value="1"/>
</dbReference>
<accession>A0ABT2K9N3</accession>
<keyword evidence="6" id="KW-0969">Cilium</keyword>
<evidence type="ECO:0000256" key="3">
    <source>
        <dbReference type="ARBA" id="ARBA00023143"/>
    </source>
</evidence>
<proteinExistence type="inferred from homology"/>
<evidence type="ECO:0000313" key="7">
    <source>
        <dbReference type="Proteomes" id="UP001320702"/>
    </source>
</evidence>
<keyword evidence="6" id="KW-0282">Flagellum</keyword>
<evidence type="ECO:0000259" key="4">
    <source>
        <dbReference type="Pfam" id="PF00460"/>
    </source>
</evidence>